<feature type="domain" description="Cytochrome c7-like" evidence="1">
    <location>
        <begin position="188"/>
        <end position="251"/>
    </location>
</feature>
<proteinExistence type="predicted"/>
<evidence type="ECO:0000313" key="2">
    <source>
        <dbReference type="EMBL" id="OIR05913.1"/>
    </source>
</evidence>
<accession>A0A1J5SBL4</accession>
<comment type="caution">
    <text evidence="2">The sequence shown here is derived from an EMBL/GenBank/DDBJ whole genome shotgun (WGS) entry which is preliminary data.</text>
</comment>
<dbReference type="Pfam" id="PF14522">
    <property type="entry name" value="Cytochrome_C7"/>
    <property type="match status" value="1"/>
</dbReference>
<evidence type="ECO:0000259" key="1">
    <source>
        <dbReference type="Pfam" id="PF14522"/>
    </source>
</evidence>
<gene>
    <name evidence="2" type="ORF">GALL_120420</name>
</gene>
<dbReference type="InterPro" id="IPR036280">
    <property type="entry name" value="Multihaem_cyt_sf"/>
</dbReference>
<dbReference type="EMBL" id="MLJW01000047">
    <property type="protein sequence ID" value="OIR05913.1"/>
    <property type="molecule type" value="Genomic_DNA"/>
</dbReference>
<dbReference type="AlphaFoldDB" id="A0A1J5SBL4"/>
<sequence>MKRTGRILGNVLAVVLAVFALQATADTQMAGRDFDHMNTGFPLVGGHATAACEICHVAGVFKGTPRNCDSCHALGRRVVATPKPTNHIVTDAPCESCHFNTFTFLGARFNHGTALPGQCTTCHNGSISTGRPASHSAGLKATGSCDSCHRSYAFLPASWNHVGVIPGSCANAGCHVQGSNQYYRSTATHVYNLMRNNACDDCHNFISWTPRHIAPTRLCSGCHNGTDAKGPTSFTGHVAITATQNCTDCHTTTTMNSASWAGALGAMPAGHVTYTPGVPCTVCHIGTTVATGAALHAYLSQTACNSCHYRGAVVYAPNHPPQQSSHQGNVTCSSSSCHAPLGRKGTAYINWD</sequence>
<dbReference type="InterPro" id="IPR029467">
    <property type="entry name" value="Cyt_c7-like"/>
</dbReference>
<reference evidence="2" key="1">
    <citation type="submission" date="2016-10" db="EMBL/GenBank/DDBJ databases">
        <title>Sequence of Gallionella enrichment culture.</title>
        <authorList>
            <person name="Poehlein A."/>
            <person name="Muehling M."/>
            <person name="Daniel R."/>
        </authorList>
    </citation>
    <scope>NUCLEOTIDE SEQUENCE</scope>
</reference>
<name>A0A1J5SBL4_9ZZZZ</name>
<dbReference type="Gene3D" id="3.90.10.10">
    <property type="entry name" value="Cytochrome C3"/>
    <property type="match status" value="3"/>
</dbReference>
<organism evidence="2">
    <name type="scientific">mine drainage metagenome</name>
    <dbReference type="NCBI Taxonomy" id="410659"/>
    <lineage>
        <taxon>unclassified sequences</taxon>
        <taxon>metagenomes</taxon>
        <taxon>ecological metagenomes</taxon>
    </lineage>
</organism>
<dbReference type="SUPFAM" id="SSF48695">
    <property type="entry name" value="Multiheme cytochromes"/>
    <property type="match status" value="1"/>
</dbReference>
<protein>
    <recommendedName>
        <fullName evidence="1">Cytochrome c7-like domain-containing protein</fullName>
    </recommendedName>
</protein>